<proteinExistence type="predicted"/>
<evidence type="ECO:0000313" key="3">
    <source>
        <dbReference type="Proteomes" id="UP000218542"/>
    </source>
</evidence>
<reference evidence="3" key="1">
    <citation type="journal article" date="2017" name="Environ. Microbiol. Rep.">
        <title>Genetic Diversity of Marine Anaerobic Ammonium-Oxidizing Bacteria as Revealed by Genomic and Proteomic Analyses of 'Candidatus Scalindua japonica'.</title>
        <authorList>
            <person name="Oshiki M."/>
            <person name="Mizuto K."/>
            <person name="Kimura Z."/>
            <person name="Kindaichi T."/>
            <person name="Satoh H."/>
            <person name="Okabe S."/>
        </authorList>
    </citation>
    <scope>NUCLEOTIDE SEQUENCE [LARGE SCALE GENOMIC DNA]</scope>
    <source>
        <strain evidence="3">husup-a2</strain>
    </source>
</reference>
<protein>
    <submittedName>
        <fullName evidence="2">Type IIA topoisomerase (DNA gyrase/topo II, topoisomerase IV), A subunit</fullName>
    </submittedName>
</protein>
<evidence type="ECO:0000313" key="2">
    <source>
        <dbReference type="EMBL" id="GAX62099.1"/>
    </source>
</evidence>
<keyword evidence="3" id="KW-1185">Reference proteome</keyword>
<dbReference type="GO" id="GO:0016853">
    <property type="term" value="F:isomerase activity"/>
    <property type="evidence" value="ECO:0007669"/>
    <property type="project" value="UniProtKB-KW"/>
</dbReference>
<organism evidence="2 3">
    <name type="scientific">Candidatus Scalindua japonica</name>
    <dbReference type="NCBI Taxonomy" id="1284222"/>
    <lineage>
        <taxon>Bacteria</taxon>
        <taxon>Pseudomonadati</taxon>
        <taxon>Planctomycetota</taxon>
        <taxon>Candidatus Brocadiia</taxon>
        <taxon>Candidatus Brocadiales</taxon>
        <taxon>Candidatus Scalinduaceae</taxon>
        <taxon>Candidatus Scalindua</taxon>
    </lineage>
</organism>
<gene>
    <name evidence="2" type="ORF">SCALIN_C28_0301</name>
</gene>
<dbReference type="Pfam" id="PF07589">
    <property type="entry name" value="PEP-CTERM"/>
    <property type="match status" value="1"/>
</dbReference>
<sequence length="314" mass="33875">MKRHLTILCITLISLLNFIIVSSIYALPIIDGKFDTSEGYTTGYTLKLNVESGKGKKRGKGKSKTTVSGGEGDLWINQDTTSGDISLAFIQPLSLVDNSYGDNSIGWGSDAPSGKNHNYEDLTESDKAQFVFTDGNDNTVLDIVLDYAHEFSGGAVASSVTEGDGKVNTGLSSDVMATASSLEYNYNIYGSSNTELFGDGSSSPLTGSDTTYDVEDADLADWVFASVYELRVDGRVFSENGFGDVEIAVVHNSPNKIAKNKVYTQISGEIEVYVDMNEESDASSPVPEPTTIALLGIGFAWAVVRRRQKQKKMN</sequence>
<dbReference type="NCBIfam" id="TIGR02595">
    <property type="entry name" value="PEP_CTERM"/>
    <property type="match status" value="1"/>
</dbReference>
<comment type="caution">
    <text evidence="2">The sequence shown here is derived from an EMBL/GenBank/DDBJ whole genome shotgun (WGS) entry which is preliminary data.</text>
</comment>
<dbReference type="Proteomes" id="UP000218542">
    <property type="component" value="Unassembled WGS sequence"/>
</dbReference>
<evidence type="ECO:0000259" key="1">
    <source>
        <dbReference type="Pfam" id="PF07589"/>
    </source>
</evidence>
<feature type="domain" description="Ice-binding protein C-terminal" evidence="1">
    <location>
        <begin position="285"/>
        <end position="307"/>
    </location>
</feature>
<dbReference type="RefSeq" id="WP_133111970.1">
    <property type="nucleotide sequence ID" value="NZ_BAOS01000028.1"/>
</dbReference>
<dbReference type="EMBL" id="BAOS01000028">
    <property type="protein sequence ID" value="GAX62099.1"/>
    <property type="molecule type" value="Genomic_DNA"/>
</dbReference>
<dbReference type="InterPro" id="IPR013424">
    <property type="entry name" value="Ice-binding_C"/>
</dbReference>
<accession>A0A286U1S8</accession>
<name>A0A286U1S8_9BACT</name>
<dbReference type="OrthoDB" id="9953023at2"/>
<dbReference type="AlphaFoldDB" id="A0A286U1S8"/>
<keyword evidence="2" id="KW-0413">Isomerase</keyword>